<sequence length="98" mass="9877">MENAATGDTSSPDAGEHGHDCSGGRTAAQDSVQGASAVTEVGSGGNAAAAETRRPGLDDGRGDDYGWLTVLEKNAVDDYYDAVEAEMMAAGGGCNPLR</sequence>
<feature type="compositionally biased region" description="Basic and acidic residues" evidence="1">
    <location>
        <begin position="51"/>
        <end position="64"/>
    </location>
</feature>
<evidence type="ECO:0000256" key="1">
    <source>
        <dbReference type="SAM" id="MobiDB-lite"/>
    </source>
</evidence>
<reference evidence="2" key="1">
    <citation type="submission" date="2020-10" db="EMBL/GenBank/DDBJ databases">
        <authorList>
            <person name="Han B."/>
            <person name="Lu T."/>
            <person name="Zhao Q."/>
            <person name="Huang X."/>
            <person name="Zhao Y."/>
        </authorList>
    </citation>
    <scope>NUCLEOTIDE SEQUENCE</scope>
</reference>
<gene>
    <name evidence="2" type="ORF">NCGR_LOCUS30933</name>
</gene>
<evidence type="ECO:0000313" key="3">
    <source>
        <dbReference type="Proteomes" id="UP000604825"/>
    </source>
</evidence>
<dbReference type="EMBL" id="CAJGYO010000007">
    <property type="protein sequence ID" value="CAD6246687.1"/>
    <property type="molecule type" value="Genomic_DNA"/>
</dbReference>
<protein>
    <submittedName>
        <fullName evidence="2">Uncharacterized protein</fullName>
    </submittedName>
</protein>
<name>A0A811PTX5_9POAL</name>
<dbReference type="AlphaFoldDB" id="A0A811PTX5"/>
<feature type="compositionally biased region" description="Polar residues" evidence="1">
    <location>
        <begin position="1"/>
        <end position="12"/>
    </location>
</feature>
<organism evidence="2 3">
    <name type="scientific">Miscanthus lutarioriparius</name>
    <dbReference type="NCBI Taxonomy" id="422564"/>
    <lineage>
        <taxon>Eukaryota</taxon>
        <taxon>Viridiplantae</taxon>
        <taxon>Streptophyta</taxon>
        <taxon>Embryophyta</taxon>
        <taxon>Tracheophyta</taxon>
        <taxon>Spermatophyta</taxon>
        <taxon>Magnoliopsida</taxon>
        <taxon>Liliopsida</taxon>
        <taxon>Poales</taxon>
        <taxon>Poaceae</taxon>
        <taxon>PACMAD clade</taxon>
        <taxon>Panicoideae</taxon>
        <taxon>Andropogonodae</taxon>
        <taxon>Andropogoneae</taxon>
        <taxon>Saccharinae</taxon>
        <taxon>Miscanthus</taxon>
    </lineage>
</organism>
<comment type="caution">
    <text evidence="2">The sequence shown here is derived from an EMBL/GenBank/DDBJ whole genome shotgun (WGS) entry which is preliminary data.</text>
</comment>
<accession>A0A811PTX5</accession>
<evidence type="ECO:0000313" key="2">
    <source>
        <dbReference type="EMBL" id="CAD6246687.1"/>
    </source>
</evidence>
<proteinExistence type="predicted"/>
<keyword evidence="3" id="KW-1185">Reference proteome</keyword>
<feature type="region of interest" description="Disordered" evidence="1">
    <location>
        <begin position="1"/>
        <end position="65"/>
    </location>
</feature>
<dbReference type="Proteomes" id="UP000604825">
    <property type="component" value="Unassembled WGS sequence"/>
</dbReference>